<evidence type="ECO:0000259" key="5">
    <source>
        <dbReference type="PROSITE" id="PS50887"/>
    </source>
</evidence>
<dbReference type="AlphaFoldDB" id="A0AA86IQU1"/>
<dbReference type="InterPro" id="IPR029016">
    <property type="entry name" value="GAF-like_dom_sf"/>
</dbReference>
<comment type="cofactor">
    <cofactor evidence="1">
        <name>Mg(2+)</name>
        <dbReference type="ChEBI" id="CHEBI:18420"/>
    </cofactor>
</comment>
<dbReference type="GO" id="GO:0052621">
    <property type="term" value="F:diguanylate cyclase activity"/>
    <property type="evidence" value="ECO:0007669"/>
    <property type="project" value="UniProtKB-EC"/>
</dbReference>
<proteinExistence type="predicted"/>
<dbReference type="InterPro" id="IPR003018">
    <property type="entry name" value="GAF"/>
</dbReference>
<dbReference type="EC" id="2.7.7.65" evidence="3"/>
<evidence type="ECO:0000313" key="7">
    <source>
        <dbReference type="Proteomes" id="UP000682928"/>
    </source>
</evidence>
<sequence>MKHPEIPPNESQRMASLHESGLLETASHERFDRLTRLAKRMFDVPIALVSLVGDDALHFISCDGIQEGHVERKISFCGHVILNDTPMVVADARADPRFSDNPLVTSEPFIRFYAGYPLRVPDGANVGSFCIIDRKPREFAPPELAVLKDFAAIVEDEFATISVATTDGLTGLYNRRGFENLAKFAITAARRRAEPLTLAWIDLNRFKYINDTWGHEEGDNALKAVAALLRESFREADLLVRFGGDEFAVLFSDTTEDGAWVAMTHLVEQAEAFNQTSQKPWKLSFSWGVSEYDHQSMPDIKSWLKTADDRMYAMKTKSSASR</sequence>
<dbReference type="RefSeq" id="WP_088221873.1">
    <property type="nucleotide sequence ID" value="NZ_AP024590.1"/>
</dbReference>
<protein>
    <recommendedName>
        <fullName evidence="3">diguanylate cyclase</fullName>
        <ecNumber evidence="3">2.7.7.65</ecNumber>
    </recommendedName>
</protein>
<dbReference type="PANTHER" id="PTHR43102:SF2">
    <property type="entry name" value="GAF DOMAIN-CONTAINING PROTEIN"/>
    <property type="match status" value="1"/>
</dbReference>
<dbReference type="PANTHER" id="PTHR43102">
    <property type="entry name" value="SLR1143 PROTEIN"/>
    <property type="match status" value="1"/>
</dbReference>
<dbReference type="SUPFAM" id="SSF55073">
    <property type="entry name" value="Nucleotide cyclase"/>
    <property type="match status" value="1"/>
</dbReference>
<dbReference type="InterPro" id="IPR043128">
    <property type="entry name" value="Rev_trsase/Diguanyl_cyclase"/>
</dbReference>
<evidence type="ECO:0000256" key="1">
    <source>
        <dbReference type="ARBA" id="ARBA00001946"/>
    </source>
</evidence>
<organism evidence="6 7">
    <name type="scientific">Enterobacter kobei</name>
    <dbReference type="NCBI Taxonomy" id="208224"/>
    <lineage>
        <taxon>Bacteria</taxon>
        <taxon>Pseudomonadati</taxon>
        <taxon>Pseudomonadota</taxon>
        <taxon>Gammaproteobacteria</taxon>
        <taxon>Enterobacterales</taxon>
        <taxon>Enterobacteriaceae</taxon>
        <taxon>Enterobacter</taxon>
        <taxon>Enterobacter cloacae complex</taxon>
    </lineage>
</organism>
<dbReference type="InterPro" id="IPR000160">
    <property type="entry name" value="GGDEF_dom"/>
</dbReference>
<dbReference type="SMART" id="SM00267">
    <property type="entry name" value="GGDEF"/>
    <property type="match status" value="1"/>
</dbReference>
<dbReference type="Pfam" id="PF00990">
    <property type="entry name" value="GGDEF"/>
    <property type="match status" value="1"/>
</dbReference>
<dbReference type="Pfam" id="PF01590">
    <property type="entry name" value="GAF"/>
    <property type="match status" value="1"/>
</dbReference>
<dbReference type="FunFam" id="3.30.70.270:FF:000001">
    <property type="entry name" value="Diguanylate cyclase domain protein"/>
    <property type="match status" value="1"/>
</dbReference>
<dbReference type="EMBL" id="AP024590">
    <property type="protein sequence ID" value="BCU55715.1"/>
    <property type="molecule type" value="Genomic_DNA"/>
</dbReference>
<feature type="domain" description="GGDEF" evidence="5">
    <location>
        <begin position="194"/>
        <end position="322"/>
    </location>
</feature>
<evidence type="ECO:0000256" key="3">
    <source>
        <dbReference type="ARBA" id="ARBA00012528"/>
    </source>
</evidence>
<comment type="pathway">
    <text evidence="2">Purine metabolism; 3',5'-cyclic di-GMP biosynthesis.</text>
</comment>
<dbReference type="InterPro" id="IPR029787">
    <property type="entry name" value="Nucleotide_cyclase"/>
</dbReference>
<dbReference type="NCBIfam" id="TIGR00254">
    <property type="entry name" value="GGDEF"/>
    <property type="match status" value="1"/>
</dbReference>
<dbReference type="Gene3D" id="3.30.450.40">
    <property type="match status" value="1"/>
</dbReference>
<evidence type="ECO:0000313" key="6">
    <source>
        <dbReference type="EMBL" id="BCU55715.1"/>
    </source>
</evidence>
<evidence type="ECO:0000256" key="4">
    <source>
        <dbReference type="ARBA" id="ARBA00034247"/>
    </source>
</evidence>
<gene>
    <name evidence="6" type="ORF">ENKO_23090</name>
</gene>
<dbReference type="SUPFAM" id="SSF55781">
    <property type="entry name" value="GAF domain-like"/>
    <property type="match status" value="1"/>
</dbReference>
<dbReference type="Gene3D" id="3.30.70.270">
    <property type="match status" value="1"/>
</dbReference>
<dbReference type="CDD" id="cd01949">
    <property type="entry name" value="GGDEF"/>
    <property type="match status" value="1"/>
</dbReference>
<accession>A0AA86IQU1</accession>
<reference evidence="6" key="1">
    <citation type="submission" date="2021-04" db="EMBL/GenBank/DDBJ databases">
        <title>Difference and commonality of drug resistance evolution in various bacteria. and drug sensitivity profiles.</title>
        <authorList>
            <person name="Maeda T."/>
            <person name="Shibai A."/>
            <person name="Kawada K."/>
            <person name="Kotani H."/>
            <person name="Tarusawa Y."/>
            <person name="Tanabe K."/>
            <person name="Furusawa C."/>
        </authorList>
    </citation>
    <scope>NUCLEOTIDE SEQUENCE</scope>
    <source>
        <strain evidence="6">JCM 8580</strain>
    </source>
</reference>
<evidence type="ECO:0000256" key="2">
    <source>
        <dbReference type="ARBA" id="ARBA00004665"/>
    </source>
</evidence>
<comment type="catalytic activity">
    <reaction evidence="4">
        <text>2 GTP = 3',3'-c-di-GMP + 2 diphosphate</text>
        <dbReference type="Rhea" id="RHEA:24898"/>
        <dbReference type="ChEBI" id="CHEBI:33019"/>
        <dbReference type="ChEBI" id="CHEBI:37565"/>
        <dbReference type="ChEBI" id="CHEBI:58805"/>
        <dbReference type="EC" id="2.7.7.65"/>
    </reaction>
</comment>
<dbReference type="Proteomes" id="UP000682928">
    <property type="component" value="Chromosome"/>
</dbReference>
<dbReference type="SMART" id="SM00065">
    <property type="entry name" value="GAF"/>
    <property type="match status" value="1"/>
</dbReference>
<dbReference type="PROSITE" id="PS50887">
    <property type="entry name" value="GGDEF"/>
    <property type="match status" value="1"/>
</dbReference>
<name>A0AA86IQU1_9ENTR</name>